<organism evidence="3 4">
    <name type="scientific">Toxocara canis</name>
    <name type="common">Canine roundworm</name>
    <dbReference type="NCBI Taxonomy" id="6265"/>
    <lineage>
        <taxon>Eukaryota</taxon>
        <taxon>Metazoa</taxon>
        <taxon>Ecdysozoa</taxon>
        <taxon>Nematoda</taxon>
        <taxon>Chromadorea</taxon>
        <taxon>Rhabditida</taxon>
        <taxon>Spirurina</taxon>
        <taxon>Ascaridomorpha</taxon>
        <taxon>Ascaridoidea</taxon>
        <taxon>Toxocaridae</taxon>
        <taxon>Toxocara</taxon>
    </lineage>
</organism>
<reference evidence="4" key="1">
    <citation type="submission" date="2016-06" db="UniProtKB">
        <authorList>
            <consortium name="WormBaseParasite"/>
        </authorList>
    </citation>
    <scope>IDENTIFICATION</scope>
</reference>
<feature type="region of interest" description="Disordered" evidence="1">
    <location>
        <begin position="60"/>
        <end position="107"/>
    </location>
</feature>
<dbReference type="EMBL" id="UYWY01002212">
    <property type="protein sequence ID" value="VDM27840.1"/>
    <property type="molecule type" value="Genomic_DNA"/>
</dbReference>
<gene>
    <name evidence="2" type="ORF">TCNE_LOCUS2300</name>
</gene>
<protein>
    <submittedName>
        <fullName evidence="2 4">Uncharacterized protein</fullName>
    </submittedName>
</protein>
<evidence type="ECO:0000256" key="1">
    <source>
        <dbReference type="SAM" id="MobiDB-lite"/>
    </source>
</evidence>
<dbReference type="WBParaSite" id="TCNE_0000230001-mRNA-1">
    <property type="protein sequence ID" value="TCNE_0000230001-mRNA-1"/>
    <property type="gene ID" value="TCNE_0000230001"/>
</dbReference>
<evidence type="ECO:0000313" key="3">
    <source>
        <dbReference type="Proteomes" id="UP000050794"/>
    </source>
</evidence>
<name>A0A183U1D0_TOXCA</name>
<keyword evidence="3" id="KW-1185">Reference proteome</keyword>
<dbReference type="AlphaFoldDB" id="A0A183U1D0"/>
<sequence length="107" mass="11886">MRDLTMHVVSVEYCGINSEYLALIDLLFSASNVRPQRQGIKSTRALIKVTKAGATSSRMLFRHGKNPLDSSERGTAPHRRESAERDCEKRKAEDPSVSITRRAQGAA</sequence>
<feature type="compositionally biased region" description="Basic and acidic residues" evidence="1">
    <location>
        <begin position="78"/>
        <end position="94"/>
    </location>
</feature>
<accession>A0A183U1D0</accession>
<reference evidence="2 3" key="2">
    <citation type="submission" date="2018-11" db="EMBL/GenBank/DDBJ databases">
        <authorList>
            <consortium name="Pathogen Informatics"/>
        </authorList>
    </citation>
    <scope>NUCLEOTIDE SEQUENCE [LARGE SCALE GENOMIC DNA]</scope>
</reference>
<evidence type="ECO:0000313" key="4">
    <source>
        <dbReference type="WBParaSite" id="TCNE_0000230001-mRNA-1"/>
    </source>
</evidence>
<proteinExistence type="predicted"/>
<evidence type="ECO:0000313" key="2">
    <source>
        <dbReference type="EMBL" id="VDM27840.1"/>
    </source>
</evidence>
<dbReference type="Proteomes" id="UP000050794">
    <property type="component" value="Unassembled WGS sequence"/>
</dbReference>